<keyword evidence="1" id="KW-0805">Transcription regulation</keyword>
<dbReference type="Pfam" id="PF17935">
    <property type="entry name" value="TetR_C_27"/>
    <property type="match status" value="1"/>
</dbReference>
<dbReference type="EMBL" id="BSPC01000028">
    <property type="protein sequence ID" value="GLS20426.1"/>
    <property type="molecule type" value="Genomic_DNA"/>
</dbReference>
<dbReference type="SUPFAM" id="SSF48498">
    <property type="entry name" value="Tetracyclin repressor-like, C-terminal domain"/>
    <property type="match status" value="1"/>
</dbReference>
<dbReference type="Proteomes" id="UP001156882">
    <property type="component" value="Unassembled WGS sequence"/>
</dbReference>
<proteinExistence type="predicted"/>
<dbReference type="InterPro" id="IPR001647">
    <property type="entry name" value="HTH_TetR"/>
</dbReference>
<dbReference type="SUPFAM" id="SSF46689">
    <property type="entry name" value="Homeodomain-like"/>
    <property type="match status" value="1"/>
</dbReference>
<dbReference type="RefSeq" id="WP_284313516.1">
    <property type="nucleotide sequence ID" value="NZ_BSPC01000028.1"/>
</dbReference>
<dbReference type="InterPro" id="IPR036271">
    <property type="entry name" value="Tet_transcr_reg_TetR-rel_C_sf"/>
</dbReference>
<dbReference type="InterPro" id="IPR050109">
    <property type="entry name" value="HTH-type_TetR-like_transc_reg"/>
</dbReference>
<dbReference type="InterPro" id="IPR041478">
    <property type="entry name" value="TetR_C_27"/>
</dbReference>
<keyword evidence="7" id="KW-1185">Reference proteome</keyword>
<accession>A0ABQ6CJ80</accession>
<evidence type="ECO:0000256" key="4">
    <source>
        <dbReference type="PROSITE-ProRule" id="PRU00335"/>
    </source>
</evidence>
<organism evidence="6 7">
    <name type="scientific">Labrys miyagiensis</name>
    <dbReference type="NCBI Taxonomy" id="346912"/>
    <lineage>
        <taxon>Bacteria</taxon>
        <taxon>Pseudomonadati</taxon>
        <taxon>Pseudomonadota</taxon>
        <taxon>Alphaproteobacteria</taxon>
        <taxon>Hyphomicrobiales</taxon>
        <taxon>Xanthobacteraceae</taxon>
        <taxon>Labrys</taxon>
    </lineage>
</organism>
<feature type="DNA-binding region" description="H-T-H motif" evidence="4">
    <location>
        <begin position="33"/>
        <end position="52"/>
    </location>
</feature>
<dbReference type="Pfam" id="PF00440">
    <property type="entry name" value="TetR_N"/>
    <property type="match status" value="1"/>
</dbReference>
<sequence length="213" mass="23253">MAIKPRYEPDEARERILDAAEILFRRIGYGKTTIADIANALGMSSANIYRFFPGKSSINDGLCRRMLAELHTFAESFVADSGPVSLRLEAMIVGVHLHNKARMTHERTVHEMVAAAMQENWQAVEEHIAYMGQLFGQLIAQGVASGEFAPCDVEASAKTLGFACCGAFHPTMIAEVKPDTTEDDVRRLARLLIRGLANAAAPVEPLDHVGDTA</sequence>
<name>A0ABQ6CJ80_9HYPH</name>
<protein>
    <submittedName>
        <fullName evidence="6">TetR family transcriptional regulator</fullName>
    </submittedName>
</protein>
<keyword evidence="2 4" id="KW-0238">DNA-binding</keyword>
<dbReference type="InterPro" id="IPR009057">
    <property type="entry name" value="Homeodomain-like_sf"/>
</dbReference>
<keyword evidence="3" id="KW-0804">Transcription</keyword>
<dbReference type="PANTHER" id="PTHR30055">
    <property type="entry name" value="HTH-TYPE TRANSCRIPTIONAL REGULATOR RUTR"/>
    <property type="match status" value="1"/>
</dbReference>
<dbReference type="Gene3D" id="1.10.357.10">
    <property type="entry name" value="Tetracycline Repressor, domain 2"/>
    <property type="match status" value="1"/>
</dbReference>
<evidence type="ECO:0000256" key="3">
    <source>
        <dbReference type="ARBA" id="ARBA00023163"/>
    </source>
</evidence>
<dbReference type="PANTHER" id="PTHR30055:SF151">
    <property type="entry name" value="TRANSCRIPTIONAL REGULATORY PROTEIN"/>
    <property type="match status" value="1"/>
</dbReference>
<evidence type="ECO:0000256" key="1">
    <source>
        <dbReference type="ARBA" id="ARBA00023015"/>
    </source>
</evidence>
<evidence type="ECO:0000259" key="5">
    <source>
        <dbReference type="PROSITE" id="PS50977"/>
    </source>
</evidence>
<evidence type="ECO:0000313" key="7">
    <source>
        <dbReference type="Proteomes" id="UP001156882"/>
    </source>
</evidence>
<comment type="caution">
    <text evidence="6">The sequence shown here is derived from an EMBL/GenBank/DDBJ whole genome shotgun (WGS) entry which is preliminary data.</text>
</comment>
<feature type="domain" description="HTH tetR-type" evidence="5">
    <location>
        <begin position="10"/>
        <end position="70"/>
    </location>
</feature>
<evidence type="ECO:0000256" key="2">
    <source>
        <dbReference type="ARBA" id="ARBA00023125"/>
    </source>
</evidence>
<reference evidence="7" key="1">
    <citation type="journal article" date="2019" name="Int. J. Syst. Evol. Microbiol.">
        <title>The Global Catalogue of Microorganisms (GCM) 10K type strain sequencing project: providing services to taxonomists for standard genome sequencing and annotation.</title>
        <authorList>
            <consortium name="The Broad Institute Genomics Platform"/>
            <consortium name="The Broad Institute Genome Sequencing Center for Infectious Disease"/>
            <person name="Wu L."/>
            <person name="Ma J."/>
        </authorList>
    </citation>
    <scope>NUCLEOTIDE SEQUENCE [LARGE SCALE GENOMIC DNA]</scope>
    <source>
        <strain evidence="7">NBRC 101365</strain>
    </source>
</reference>
<dbReference type="PRINTS" id="PR00455">
    <property type="entry name" value="HTHTETR"/>
</dbReference>
<evidence type="ECO:0000313" key="6">
    <source>
        <dbReference type="EMBL" id="GLS20426.1"/>
    </source>
</evidence>
<gene>
    <name evidence="6" type="ORF">GCM10007874_34430</name>
</gene>
<dbReference type="PROSITE" id="PS50977">
    <property type="entry name" value="HTH_TETR_2"/>
    <property type="match status" value="1"/>
</dbReference>